<organism evidence="3">
    <name type="scientific">Haemonchus placei</name>
    <name type="common">Barber's pole worm</name>
    <dbReference type="NCBI Taxonomy" id="6290"/>
    <lineage>
        <taxon>Eukaryota</taxon>
        <taxon>Metazoa</taxon>
        <taxon>Ecdysozoa</taxon>
        <taxon>Nematoda</taxon>
        <taxon>Chromadorea</taxon>
        <taxon>Rhabditida</taxon>
        <taxon>Rhabditina</taxon>
        <taxon>Rhabditomorpha</taxon>
        <taxon>Strongyloidea</taxon>
        <taxon>Trichostrongylidae</taxon>
        <taxon>Haemonchus</taxon>
    </lineage>
</organism>
<reference evidence="3" key="1">
    <citation type="submission" date="2017-02" db="UniProtKB">
        <authorList>
            <consortium name="WormBaseParasite"/>
        </authorList>
    </citation>
    <scope>IDENTIFICATION</scope>
</reference>
<feature type="compositionally biased region" description="Basic residues" evidence="1">
    <location>
        <begin position="15"/>
        <end position="35"/>
    </location>
</feature>
<evidence type="ECO:0000313" key="3">
    <source>
        <dbReference type="WBParaSite" id="HPLM_0001661901-mRNA-1"/>
    </source>
</evidence>
<dbReference type="WBParaSite" id="HPLM_0001661901-mRNA-1">
    <property type="protein sequence ID" value="HPLM_0001661901-mRNA-1"/>
    <property type="gene ID" value="HPLM_0001661901"/>
</dbReference>
<name>A0A0N4WXR1_HAEPC</name>
<dbReference type="Pfam" id="PF06375">
    <property type="entry name" value="AP3D1"/>
    <property type="match status" value="1"/>
</dbReference>
<dbReference type="SMART" id="SM01354">
    <property type="entry name" value="BLVR"/>
    <property type="match status" value="1"/>
</dbReference>
<dbReference type="InterPro" id="IPR010474">
    <property type="entry name" value="AP3D_dom_metazoa"/>
</dbReference>
<feature type="domain" description="AP-3 complex subunit delta" evidence="2">
    <location>
        <begin position="1"/>
        <end position="86"/>
    </location>
</feature>
<protein>
    <submittedName>
        <fullName evidence="3">BLVR domain-containing protein</fullName>
    </submittedName>
</protein>
<accession>A0A0N4WXR1</accession>
<feature type="region of interest" description="Disordered" evidence="1">
    <location>
        <begin position="1"/>
        <end position="151"/>
    </location>
</feature>
<evidence type="ECO:0000259" key="2">
    <source>
        <dbReference type="SMART" id="SM01354"/>
    </source>
</evidence>
<dbReference type="GO" id="GO:0030123">
    <property type="term" value="C:AP-3 adaptor complex"/>
    <property type="evidence" value="ECO:0007669"/>
    <property type="project" value="InterPro"/>
</dbReference>
<proteinExistence type="predicted"/>
<evidence type="ECO:0000256" key="1">
    <source>
        <dbReference type="SAM" id="MobiDB-lite"/>
    </source>
</evidence>
<sequence>LSRYMEQQDSTLTWKKAKGATKKKKKTSRKSKKNHANSSSEDEVNVVHRVNRADGEMPEGARTTDDEDIHTQGLSDEFRALDINLDEPLRPDEVVRGPQAYNRQNAGPRPVLVPRSPTTTSYQGRTLPKLDDPVKKKKERKGGDDGRKKKRVPIAMESAKNSELDINAWLRDEGSPIVDTHGRDNSTDGFLKEASGVCTPSNPNLDRGIGLNGRVVNSRLCSNSDLDVDYTSSANAGSEGGVIVKLEMVVVGNRHLKNIEANIVDTLNARMVRSEPGFLLPAQLSPGETGELRLHLAVTSSTVSQLLRGTISYVAEEENVNIGCKAGDQKLADVVVEDLKEICTRQ</sequence>
<dbReference type="AlphaFoldDB" id="A0A0N4WXR1"/>
<dbReference type="GO" id="GO:0015031">
    <property type="term" value="P:protein transport"/>
    <property type="evidence" value="ECO:0007669"/>
    <property type="project" value="InterPro"/>
</dbReference>
<feature type="compositionally biased region" description="Polar residues" evidence="1">
    <location>
        <begin position="1"/>
        <end position="13"/>
    </location>
</feature>